<gene>
    <name evidence="2" type="ORF">AAF712_007458</name>
</gene>
<feature type="compositionally biased region" description="Pro residues" evidence="1">
    <location>
        <begin position="35"/>
        <end position="44"/>
    </location>
</feature>
<reference evidence="2 3" key="1">
    <citation type="submission" date="2024-05" db="EMBL/GenBank/DDBJ databases">
        <title>A draft genome resource for the thread blight pathogen Marasmius tenuissimus strain MS-2.</title>
        <authorList>
            <person name="Yulfo-Soto G.E."/>
            <person name="Baruah I.K."/>
            <person name="Amoako-Attah I."/>
            <person name="Bukari Y."/>
            <person name="Meinhardt L.W."/>
            <person name="Bailey B.A."/>
            <person name="Cohen S.P."/>
        </authorList>
    </citation>
    <scope>NUCLEOTIDE SEQUENCE [LARGE SCALE GENOMIC DNA]</scope>
    <source>
        <strain evidence="2 3">MS-2</strain>
    </source>
</reference>
<evidence type="ECO:0008006" key="4">
    <source>
        <dbReference type="Google" id="ProtNLM"/>
    </source>
</evidence>
<proteinExistence type="predicted"/>
<evidence type="ECO:0000256" key="1">
    <source>
        <dbReference type="SAM" id="MobiDB-lite"/>
    </source>
</evidence>
<organism evidence="2 3">
    <name type="scientific">Marasmius tenuissimus</name>
    <dbReference type="NCBI Taxonomy" id="585030"/>
    <lineage>
        <taxon>Eukaryota</taxon>
        <taxon>Fungi</taxon>
        <taxon>Dikarya</taxon>
        <taxon>Basidiomycota</taxon>
        <taxon>Agaricomycotina</taxon>
        <taxon>Agaricomycetes</taxon>
        <taxon>Agaricomycetidae</taxon>
        <taxon>Agaricales</taxon>
        <taxon>Marasmiineae</taxon>
        <taxon>Marasmiaceae</taxon>
        <taxon>Marasmius</taxon>
    </lineage>
</organism>
<feature type="region of interest" description="Disordered" evidence="1">
    <location>
        <begin position="1"/>
        <end position="48"/>
    </location>
</feature>
<evidence type="ECO:0000313" key="3">
    <source>
        <dbReference type="Proteomes" id="UP001437256"/>
    </source>
</evidence>
<feature type="region of interest" description="Disordered" evidence="1">
    <location>
        <begin position="306"/>
        <end position="338"/>
    </location>
</feature>
<feature type="compositionally biased region" description="Pro residues" evidence="1">
    <location>
        <begin position="468"/>
        <end position="477"/>
    </location>
</feature>
<feature type="compositionally biased region" description="Basic and acidic residues" evidence="1">
    <location>
        <begin position="8"/>
        <end position="20"/>
    </location>
</feature>
<protein>
    <recommendedName>
        <fullName evidence="4">HMG box domain-containing protein</fullName>
    </recommendedName>
</protein>
<feature type="region of interest" description="Disordered" evidence="1">
    <location>
        <begin position="458"/>
        <end position="477"/>
    </location>
</feature>
<name>A0ABR2ZZ13_9AGAR</name>
<evidence type="ECO:0000313" key="2">
    <source>
        <dbReference type="EMBL" id="KAL0065547.1"/>
    </source>
</evidence>
<comment type="caution">
    <text evidence="2">The sequence shown here is derived from an EMBL/GenBank/DDBJ whole genome shotgun (WGS) entry which is preliminary data.</text>
</comment>
<accession>A0ABR2ZZ13</accession>
<sequence length="477" mass="52755">MTTTIPRDACKAHNKTEVLDHPPQVNRPLLHPQLQLPPPPPTPAQPATQHISIPTNIAQPETTLRPKVATTNAKGKLVGALSKSKGSCTLSQPMSTDWLQSYTVAADQRSEDGKRRQERQEMLERQKREVRFIVWYNPTKQPYRITHSIQHYPHTSLSAISPLILNLKLSDKSYIELYDSLTQSWTNITSGSEFDVDKERTTLIWVGSSLRNILDPADCEGLQLQLDLQPHYWRGTKRAAEQLTSPVKRLRADSSDVRTQAPVSTVPLRVSLSSLPCPVSPVISPTSVPSTPSSAPTVPVPSQLSVVNEASPQSPLPLPPLSVPLSSRQAQNVARDTSKADKRFPINYSVAFFGIGIRKIMHEKADDPKATEANLYSKHFGFEYRKSSAVNYKKKWNDASKALQDEFIALGNMGTWAEFRHRIDLEKSTQSVATPSSTTATSIISTSSDDSIPAQSFYSRSHVQESPLPAPPASTAF</sequence>
<dbReference type="EMBL" id="JBBXMP010000046">
    <property type="protein sequence ID" value="KAL0065547.1"/>
    <property type="molecule type" value="Genomic_DNA"/>
</dbReference>
<dbReference type="Proteomes" id="UP001437256">
    <property type="component" value="Unassembled WGS sequence"/>
</dbReference>
<keyword evidence="3" id="KW-1185">Reference proteome</keyword>